<dbReference type="STRING" id="231916.A0A409WCM7"/>
<keyword evidence="2" id="KW-1185">Reference proteome</keyword>
<organism evidence="1 2">
    <name type="scientific">Gymnopilus dilepis</name>
    <dbReference type="NCBI Taxonomy" id="231916"/>
    <lineage>
        <taxon>Eukaryota</taxon>
        <taxon>Fungi</taxon>
        <taxon>Dikarya</taxon>
        <taxon>Basidiomycota</taxon>
        <taxon>Agaricomycotina</taxon>
        <taxon>Agaricomycetes</taxon>
        <taxon>Agaricomycetidae</taxon>
        <taxon>Agaricales</taxon>
        <taxon>Agaricineae</taxon>
        <taxon>Hymenogastraceae</taxon>
        <taxon>Gymnopilus</taxon>
    </lineage>
</organism>
<accession>A0A409WCM7</accession>
<dbReference type="InParanoid" id="A0A409WCM7"/>
<dbReference type="AlphaFoldDB" id="A0A409WCM7"/>
<dbReference type="EMBL" id="NHYE01005182">
    <property type="protein sequence ID" value="PPQ76241.1"/>
    <property type="molecule type" value="Genomic_DNA"/>
</dbReference>
<protein>
    <submittedName>
        <fullName evidence="1">Uncharacterized protein</fullName>
    </submittedName>
</protein>
<comment type="caution">
    <text evidence="1">The sequence shown here is derived from an EMBL/GenBank/DDBJ whole genome shotgun (WGS) entry which is preliminary data.</text>
</comment>
<evidence type="ECO:0000313" key="2">
    <source>
        <dbReference type="Proteomes" id="UP000284706"/>
    </source>
</evidence>
<dbReference type="OrthoDB" id="3025570at2759"/>
<proteinExistence type="predicted"/>
<sequence length="142" mass="16007">MAEPLIPYDGASVLNKYFPRVQELQGYLADIMQSPGAGPHEQDLNHHEGFSDFLNTTYVATSDVDHQSKFEHVPPELEMREASFYGDNGKYGGGRPGITNYFVNTVVTAFQAPEWEMLLRRQVSGRGLCCEISISRFMQNWG</sequence>
<dbReference type="Proteomes" id="UP000284706">
    <property type="component" value="Unassembled WGS sequence"/>
</dbReference>
<evidence type="ECO:0000313" key="1">
    <source>
        <dbReference type="EMBL" id="PPQ76241.1"/>
    </source>
</evidence>
<reference evidence="1 2" key="1">
    <citation type="journal article" date="2018" name="Evol. Lett.">
        <title>Horizontal gene cluster transfer increased hallucinogenic mushroom diversity.</title>
        <authorList>
            <person name="Reynolds H.T."/>
            <person name="Vijayakumar V."/>
            <person name="Gluck-Thaler E."/>
            <person name="Korotkin H.B."/>
            <person name="Matheny P.B."/>
            <person name="Slot J.C."/>
        </authorList>
    </citation>
    <scope>NUCLEOTIDE SEQUENCE [LARGE SCALE GENOMIC DNA]</scope>
    <source>
        <strain evidence="1 2">SRW20</strain>
    </source>
</reference>
<gene>
    <name evidence="1" type="ORF">CVT26_008149</name>
</gene>
<name>A0A409WCM7_9AGAR</name>